<evidence type="ECO:0000313" key="3">
    <source>
        <dbReference type="Proteomes" id="UP000011682"/>
    </source>
</evidence>
<dbReference type="Proteomes" id="UP000011682">
    <property type="component" value="Unassembled WGS sequence"/>
</dbReference>
<comment type="caution">
    <text evidence="2">The sequence shown here is derived from an EMBL/GenBank/DDBJ whole genome shotgun (WGS) entry which is preliminary data.</text>
</comment>
<feature type="region of interest" description="Disordered" evidence="1">
    <location>
        <begin position="16"/>
        <end position="38"/>
    </location>
</feature>
<reference evidence="2" key="1">
    <citation type="submission" date="2013-05" db="EMBL/GenBank/DDBJ databases">
        <title>Genome assembly of Cystobacter fuscus DSM 2262.</title>
        <authorList>
            <person name="Sharma G."/>
            <person name="Khatri I."/>
            <person name="Kaur C."/>
            <person name="Mayilraj S."/>
            <person name="Subramanian S."/>
        </authorList>
    </citation>
    <scope>NUCLEOTIDE SEQUENCE [LARGE SCALE GENOMIC DNA]</scope>
    <source>
        <strain evidence="2">DSM 2262</strain>
    </source>
</reference>
<protein>
    <submittedName>
        <fullName evidence="2">Uncharacterized protein</fullName>
    </submittedName>
</protein>
<sequence length="38" mass="3940">MHPPLLAGQFVAGLDVPGLGHEAGRHGGDEGLRHDRLG</sequence>
<organism evidence="2 3">
    <name type="scientific">Cystobacter fuscus (strain ATCC 25194 / DSM 2262 / NBRC 100088 / M29)</name>
    <dbReference type="NCBI Taxonomy" id="1242864"/>
    <lineage>
        <taxon>Bacteria</taxon>
        <taxon>Pseudomonadati</taxon>
        <taxon>Myxococcota</taxon>
        <taxon>Myxococcia</taxon>
        <taxon>Myxococcales</taxon>
        <taxon>Cystobacterineae</taxon>
        <taxon>Archangiaceae</taxon>
        <taxon>Cystobacter</taxon>
    </lineage>
</organism>
<accession>S9PLE8</accession>
<name>S9PLE8_CYSF2</name>
<gene>
    <name evidence="2" type="ORF">D187_004985</name>
</gene>
<feature type="compositionally biased region" description="Basic and acidic residues" evidence="1">
    <location>
        <begin position="22"/>
        <end position="38"/>
    </location>
</feature>
<dbReference type="AlphaFoldDB" id="S9PLE8"/>
<keyword evidence="3" id="KW-1185">Reference proteome</keyword>
<evidence type="ECO:0000256" key="1">
    <source>
        <dbReference type="SAM" id="MobiDB-lite"/>
    </source>
</evidence>
<dbReference type="EMBL" id="ANAH02000004">
    <property type="protein sequence ID" value="EPX63856.1"/>
    <property type="molecule type" value="Genomic_DNA"/>
</dbReference>
<evidence type="ECO:0000313" key="2">
    <source>
        <dbReference type="EMBL" id="EPX63856.1"/>
    </source>
</evidence>
<proteinExistence type="predicted"/>